<dbReference type="Gene3D" id="3.40.50.300">
    <property type="entry name" value="P-loop containing nucleotide triphosphate hydrolases"/>
    <property type="match status" value="1"/>
</dbReference>
<dbReference type="InterPro" id="IPR003439">
    <property type="entry name" value="ABC_transporter-like_ATP-bd"/>
</dbReference>
<organism evidence="4 5">
    <name type="scientific">Candidatus Phosphoribacter hodrii</name>
    <dbReference type="NCBI Taxonomy" id="2953743"/>
    <lineage>
        <taxon>Bacteria</taxon>
        <taxon>Bacillati</taxon>
        <taxon>Actinomycetota</taxon>
        <taxon>Actinomycetes</taxon>
        <taxon>Micrococcales</taxon>
        <taxon>Dermatophilaceae</taxon>
        <taxon>Candidatus Phosphoribacter</taxon>
    </lineage>
</organism>
<name>A0A9D7TCZ3_9MICO</name>
<dbReference type="InterPro" id="IPR003593">
    <property type="entry name" value="AAA+_ATPase"/>
</dbReference>
<gene>
    <name evidence="4" type="ORF">IPP00_13760</name>
</gene>
<dbReference type="SMART" id="SM00382">
    <property type="entry name" value="AAA"/>
    <property type="match status" value="1"/>
</dbReference>
<proteinExistence type="predicted"/>
<sequence>MTRAEVTRAQVTRPQVTRAHAITTVGLVHIYRSEGHDVAALSGVDLSVRAGEVVGLLGPSGSGKSTLLALLGGLFRPSAGKIFVGDRELSALTAAELDDFQARDTSLMLQGARRNFVPYLTVRENVEFAQAQARRLGAQVDPVERTLGLVGASDFADARLGRLSQGQAQMAALAVAMAPSPGVLLADEPTSALDRRAREVIIEALLRINAEQGTTVVVVTHDPEVAARLPRTVTIRDGRIGGEGRSGQEYAVVTADGFVPLPVHLREELPPGTLLRIERVEDGYLLAPEVLGHEVLGHEVLGHEVFRVTSRTVRQALRACRRGRPRRWAPVRWDDSPD</sequence>
<evidence type="ECO:0000256" key="1">
    <source>
        <dbReference type="ARBA" id="ARBA00022741"/>
    </source>
</evidence>
<dbReference type="AlphaFoldDB" id="A0A9D7TCZ3"/>
<dbReference type="InterPro" id="IPR017871">
    <property type="entry name" value="ABC_transporter-like_CS"/>
</dbReference>
<keyword evidence="2 4" id="KW-0067">ATP-binding</keyword>
<dbReference type="InterPro" id="IPR027417">
    <property type="entry name" value="P-loop_NTPase"/>
</dbReference>
<dbReference type="Proteomes" id="UP000886632">
    <property type="component" value="Unassembled WGS sequence"/>
</dbReference>
<dbReference type="GO" id="GO:0016887">
    <property type="term" value="F:ATP hydrolysis activity"/>
    <property type="evidence" value="ECO:0007669"/>
    <property type="project" value="InterPro"/>
</dbReference>
<reference evidence="4" key="1">
    <citation type="submission" date="2020-10" db="EMBL/GenBank/DDBJ databases">
        <title>Connecting structure to function with the recovery of over 1000 high-quality activated sludge metagenome-assembled genomes encoding full-length rRNA genes using long-read sequencing.</title>
        <authorList>
            <person name="Singleton C.M."/>
            <person name="Petriglieri F."/>
            <person name="Kristensen J.M."/>
            <person name="Kirkegaard R.H."/>
            <person name="Michaelsen T.Y."/>
            <person name="Andersen M.H."/>
            <person name="Karst S.M."/>
            <person name="Dueholm M.S."/>
            <person name="Nielsen P.H."/>
            <person name="Albertsen M."/>
        </authorList>
    </citation>
    <scope>NUCLEOTIDE SEQUENCE</scope>
    <source>
        <strain evidence="4">Ribe_18-Q3-R11-54_MAXAC.001</strain>
    </source>
</reference>
<evidence type="ECO:0000256" key="2">
    <source>
        <dbReference type="ARBA" id="ARBA00022840"/>
    </source>
</evidence>
<dbReference type="PROSITE" id="PS00211">
    <property type="entry name" value="ABC_TRANSPORTER_1"/>
    <property type="match status" value="1"/>
</dbReference>
<comment type="caution">
    <text evidence="4">The sequence shown here is derived from an EMBL/GenBank/DDBJ whole genome shotgun (WGS) entry which is preliminary data.</text>
</comment>
<dbReference type="EMBL" id="JADKGK010000024">
    <property type="protein sequence ID" value="MBL0004989.1"/>
    <property type="molecule type" value="Genomic_DNA"/>
</dbReference>
<dbReference type="GO" id="GO:0005524">
    <property type="term" value="F:ATP binding"/>
    <property type="evidence" value="ECO:0007669"/>
    <property type="project" value="UniProtKB-KW"/>
</dbReference>
<protein>
    <submittedName>
        <fullName evidence="4">ATP-binding cassette domain-containing protein</fullName>
    </submittedName>
</protein>
<dbReference type="PANTHER" id="PTHR24220">
    <property type="entry name" value="IMPORT ATP-BINDING PROTEIN"/>
    <property type="match status" value="1"/>
</dbReference>
<feature type="domain" description="ABC transporter" evidence="3">
    <location>
        <begin position="25"/>
        <end position="262"/>
    </location>
</feature>
<dbReference type="GO" id="GO:0022857">
    <property type="term" value="F:transmembrane transporter activity"/>
    <property type="evidence" value="ECO:0007669"/>
    <property type="project" value="TreeGrafter"/>
</dbReference>
<evidence type="ECO:0000313" key="4">
    <source>
        <dbReference type="EMBL" id="MBL0004989.1"/>
    </source>
</evidence>
<dbReference type="Pfam" id="PF00005">
    <property type="entry name" value="ABC_tran"/>
    <property type="match status" value="1"/>
</dbReference>
<evidence type="ECO:0000313" key="5">
    <source>
        <dbReference type="Proteomes" id="UP000886632"/>
    </source>
</evidence>
<evidence type="ECO:0000259" key="3">
    <source>
        <dbReference type="PROSITE" id="PS50893"/>
    </source>
</evidence>
<keyword evidence="1" id="KW-0547">Nucleotide-binding</keyword>
<dbReference type="InterPro" id="IPR015854">
    <property type="entry name" value="ABC_transpr_LolD-like"/>
</dbReference>
<accession>A0A9D7TCZ3</accession>
<dbReference type="SUPFAM" id="SSF52540">
    <property type="entry name" value="P-loop containing nucleoside triphosphate hydrolases"/>
    <property type="match status" value="1"/>
</dbReference>
<dbReference type="GO" id="GO:0005886">
    <property type="term" value="C:plasma membrane"/>
    <property type="evidence" value="ECO:0007669"/>
    <property type="project" value="TreeGrafter"/>
</dbReference>
<dbReference type="PROSITE" id="PS50893">
    <property type="entry name" value="ABC_TRANSPORTER_2"/>
    <property type="match status" value="1"/>
</dbReference>